<dbReference type="GeneID" id="87959510"/>
<dbReference type="InterPro" id="IPR035979">
    <property type="entry name" value="RBD_domain_sf"/>
</dbReference>
<dbReference type="Proteomes" id="UP001329825">
    <property type="component" value="Chromosome 10"/>
</dbReference>
<keyword evidence="2" id="KW-1185">Reference proteome</keyword>
<gene>
    <name evidence="1" type="ORF">IL334_007380</name>
</gene>
<proteinExistence type="predicted"/>
<dbReference type="EMBL" id="CP141890">
    <property type="protein sequence ID" value="WRT70382.1"/>
    <property type="molecule type" value="Genomic_DNA"/>
</dbReference>
<reference evidence="1 2" key="1">
    <citation type="submission" date="2024-01" db="EMBL/GenBank/DDBJ databases">
        <title>Comparative genomics of Cryptococcus and Kwoniella reveals pathogenesis evolution and contrasting modes of karyotype evolution via chromosome fusion or intercentromeric recombination.</title>
        <authorList>
            <person name="Coelho M.A."/>
            <person name="David-Palma M."/>
            <person name="Shea T."/>
            <person name="Bowers K."/>
            <person name="McGinley-Smith S."/>
            <person name="Mohammad A.W."/>
            <person name="Gnirke A."/>
            <person name="Yurkov A.M."/>
            <person name="Nowrousian M."/>
            <person name="Sun S."/>
            <person name="Cuomo C.A."/>
            <person name="Heitman J."/>
        </authorList>
    </citation>
    <scope>NUCLEOTIDE SEQUENCE [LARGE SCALE GENOMIC DNA]</scope>
    <source>
        <strain evidence="1">CBS 11374</strain>
    </source>
</reference>
<dbReference type="CDD" id="cd00590">
    <property type="entry name" value="RRM_SF"/>
    <property type="match status" value="1"/>
</dbReference>
<accession>A0ABZ1D9W7</accession>
<protein>
    <recommendedName>
        <fullName evidence="3">RRM domain-containing protein</fullName>
    </recommendedName>
</protein>
<name>A0ABZ1D9W7_9TREE</name>
<evidence type="ECO:0000313" key="1">
    <source>
        <dbReference type="EMBL" id="WRT70382.1"/>
    </source>
</evidence>
<dbReference type="RefSeq" id="XP_062795121.1">
    <property type="nucleotide sequence ID" value="XM_062939070.1"/>
</dbReference>
<evidence type="ECO:0008006" key="3">
    <source>
        <dbReference type="Google" id="ProtNLM"/>
    </source>
</evidence>
<dbReference type="SUPFAM" id="SSF54928">
    <property type="entry name" value="RNA-binding domain, RBD"/>
    <property type="match status" value="1"/>
</dbReference>
<evidence type="ECO:0000313" key="2">
    <source>
        <dbReference type="Proteomes" id="UP001329825"/>
    </source>
</evidence>
<sequence length="228" mass="26158">MRSTNTDTDTNSKVPILPRSSLIITQKPNPKLSPKPFQRALHLSNLPPSIKASHFQYILSHPVHSSSKHKRTKRDSGISMIQIYHIPFVHPKSTLEVIRNFLKRIYCSPKDENNDPHTVEPSCIIRKPMEEDQGVIGTVEEREVNENEDDSPEVSLDELVVTGKAEQGEKVDTVAWIHFRNEDQLYRAKDVFNSITIDGRRITVKVDRFNPGLFKRMLNPIIDRKTTN</sequence>
<organism evidence="1 2">
    <name type="scientific">Kwoniella shivajii</name>
    <dbReference type="NCBI Taxonomy" id="564305"/>
    <lineage>
        <taxon>Eukaryota</taxon>
        <taxon>Fungi</taxon>
        <taxon>Dikarya</taxon>
        <taxon>Basidiomycota</taxon>
        <taxon>Agaricomycotina</taxon>
        <taxon>Tremellomycetes</taxon>
        <taxon>Tremellales</taxon>
        <taxon>Cryptococcaceae</taxon>
        <taxon>Kwoniella</taxon>
    </lineage>
</organism>